<dbReference type="InterPro" id="IPR008407">
    <property type="entry name" value="Brnchd-chn_aa_trnsp_AzlD"/>
</dbReference>
<dbReference type="Pfam" id="PF05437">
    <property type="entry name" value="AzlD"/>
    <property type="match status" value="1"/>
</dbReference>
<evidence type="ECO:0000256" key="1">
    <source>
        <dbReference type="SAM" id="Phobius"/>
    </source>
</evidence>
<keyword evidence="1" id="KW-0472">Membrane</keyword>
<keyword evidence="1" id="KW-1133">Transmembrane helix</keyword>
<evidence type="ECO:0000313" key="2">
    <source>
        <dbReference type="EMBL" id="MBE3639439.1"/>
    </source>
</evidence>
<dbReference type="Proteomes" id="UP000609121">
    <property type="component" value="Unassembled WGS sequence"/>
</dbReference>
<organism evidence="2 3">
    <name type="scientific">Mangrovicoccus algicola</name>
    <dbReference type="NCBI Taxonomy" id="2771008"/>
    <lineage>
        <taxon>Bacteria</taxon>
        <taxon>Pseudomonadati</taxon>
        <taxon>Pseudomonadota</taxon>
        <taxon>Alphaproteobacteria</taxon>
        <taxon>Rhodobacterales</taxon>
        <taxon>Paracoccaceae</taxon>
        <taxon>Mangrovicoccus</taxon>
    </lineage>
</organism>
<proteinExistence type="predicted"/>
<dbReference type="AlphaFoldDB" id="A0A8J6YZA9"/>
<reference evidence="2" key="1">
    <citation type="submission" date="2020-09" db="EMBL/GenBank/DDBJ databases">
        <title>A novel bacterium of genus Mangrovicoccus, isolated from South China Sea.</title>
        <authorList>
            <person name="Huang H."/>
            <person name="Mo K."/>
            <person name="Hu Y."/>
        </authorList>
    </citation>
    <scope>NUCLEOTIDE SEQUENCE</scope>
    <source>
        <strain evidence="2">HB182678</strain>
    </source>
</reference>
<name>A0A8J6YZA9_9RHOB</name>
<keyword evidence="1" id="KW-0812">Transmembrane</keyword>
<protein>
    <submittedName>
        <fullName evidence="2">AzlD domain-containing protein</fullName>
    </submittedName>
</protein>
<keyword evidence="3" id="KW-1185">Reference proteome</keyword>
<feature type="transmembrane region" description="Helical" evidence="1">
    <location>
        <begin position="6"/>
        <end position="30"/>
    </location>
</feature>
<evidence type="ECO:0000313" key="3">
    <source>
        <dbReference type="Proteomes" id="UP000609121"/>
    </source>
</evidence>
<comment type="caution">
    <text evidence="2">The sequence shown here is derived from an EMBL/GenBank/DDBJ whole genome shotgun (WGS) entry which is preliminary data.</text>
</comment>
<sequence length="109" mass="11420">MTPDAVTVWAVIAGLAIGTFVIRFSFLGLVGQRRFPEWALRMLRYTPMAVLPGLVAPLVLWPEATGGAPDPARLLAAAATVIAGIWTRSVLWSVAAGFGTLAAGLALFA</sequence>
<feature type="transmembrane region" description="Helical" evidence="1">
    <location>
        <begin position="42"/>
        <end position="61"/>
    </location>
</feature>
<gene>
    <name evidence="2" type="ORF">ICN82_14655</name>
</gene>
<feature type="transmembrane region" description="Helical" evidence="1">
    <location>
        <begin position="90"/>
        <end position="108"/>
    </location>
</feature>
<accession>A0A8J6YZA9</accession>
<dbReference type="RefSeq" id="WP_193184117.1">
    <property type="nucleotide sequence ID" value="NZ_JACVXA010000046.1"/>
</dbReference>
<dbReference type="EMBL" id="JACVXA010000046">
    <property type="protein sequence ID" value="MBE3639439.1"/>
    <property type="molecule type" value="Genomic_DNA"/>
</dbReference>